<dbReference type="GO" id="GO:0003964">
    <property type="term" value="F:RNA-directed DNA polymerase activity"/>
    <property type="evidence" value="ECO:0007669"/>
    <property type="project" value="UniProtKB-KW"/>
</dbReference>
<dbReference type="InterPro" id="IPR001584">
    <property type="entry name" value="Integrase_cat-core"/>
</dbReference>
<evidence type="ECO:0000256" key="4">
    <source>
        <dbReference type="ARBA" id="ARBA00022722"/>
    </source>
</evidence>
<evidence type="ECO:0000313" key="22">
    <source>
        <dbReference type="Proteomes" id="UP000694251"/>
    </source>
</evidence>
<evidence type="ECO:0000256" key="15">
    <source>
        <dbReference type="PROSITE-ProRule" id="PRU00047"/>
    </source>
</evidence>
<reference evidence="21 22" key="1">
    <citation type="submission" date="2020-12" db="EMBL/GenBank/DDBJ databases">
        <title>Concerted genomic and epigenomic changes stabilize Arabidopsis allopolyploids.</title>
        <authorList>
            <person name="Chen Z."/>
        </authorList>
    </citation>
    <scope>NUCLEOTIDE SEQUENCE [LARGE SCALE GENOMIC DNA]</scope>
    <source>
        <strain evidence="21">As9502</strain>
        <tissue evidence="21">Leaf</tissue>
    </source>
</reference>
<dbReference type="CDD" id="cd01647">
    <property type="entry name" value="RT_LTR"/>
    <property type="match status" value="3"/>
</dbReference>
<feature type="domain" description="Reverse transcriptase" evidence="19">
    <location>
        <begin position="840"/>
        <end position="1019"/>
    </location>
</feature>
<dbReference type="SMART" id="SM00343">
    <property type="entry name" value="ZnF_C2HC"/>
    <property type="match status" value="6"/>
</dbReference>
<dbReference type="Pfam" id="PF00098">
    <property type="entry name" value="zf-CCHC"/>
    <property type="match status" value="3"/>
</dbReference>
<keyword evidence="16" id="KW-0175">Coiled coil</keyword>
<evidence type="ECO:0000256" key="9">
    <source>
        <dbReference type="ARBA" id="ARBA00022842"/>
    </source>
</evidence>
<feature type="domain" description="Reverse transcriptase" evidence="19">
    <location>
        <begin position="2399"/>
        <end position="2578"/>
    </location>
</feature>
<dbReference type="GO" id="GO:0003887">
    <property type="term" value="F:DNA-directed DNA polymerase activity"/>
    <property type="evidence" value="ECO:0007669"/>
    <property type="project" value="UniProtKB-KW"/>
</dbReference>
<evidence type="ECO:0000259" key="19">
    <source>
        <dbReference type="PROSITE" id="PS50878"/>
    </source>
</evidence>
<feature type="domain" description="CCHC-type" evidence="18">
    <location>
        <begin position="2116"/>
        <end position="2131"/>
    </location>
</feature>
<dbReference type="InterPro" id="IPR001878">
    <property type="entry name" value="Znf_CCHC"/>
</dbReference>
<keyword evidence="6" id="KW-0064">Aspartyl protease</keyword>
<dbReference type="InterPro" id="IPR050951">
    <property type="entry name" value="Retrovirus_Pol_polyprotein"/>
</dbReference>
<keyword evidence="3" id="KW-0548">Nucleotidyltransferase</keyword>
<keyword evidence="15" id="KW-0862">Zinc</keyword>
<sequence length="4911" mass="558484">MRLGPRKGEGTRTSLDRSCPSARRRRIINAKLPNQLPYSSTKLEVLPGSSAKLGTVGRLRKSGWVVTDDGYTDGYGPNGRLLENGWGNGFQTNLYKYKERMVIVGRTWLRRERLKAGKMGGSPDRGLSSWYQSMLGSRTISAGFEKSPLIGLWVLTMGKSNKTGKSKKDKGKDVVEETLVAEETQVTKETSVNATLDGTNPAGPVAGQKSPVHQTPENSCATDGKENPNALPSAQEQWDTMKAMMAQMAALTKALVPDPVVQVKENKTDADADVDVEIVEVNLPTNSSMKRGDYLSLLAHVSKLGTKHFTGSSDPIVADEWRTRLKRNFNSTRCPEDYRKDIAIHFLEGDAHNWWLTVEKRKGDQIQTFANFEEEFNKKFFPPEAWDRLECAYLDLIQGNRTVREYDEEFNRLRRYVGRELEDEQSQVRRFIRGLRVEIRNHCLIRTFNSVSELVERAAMIEIGIEEEKLMNREKFPNRSSQPSKSADKKRKWDKVDDTKSGAKRGECLTCGKNHGGICWKAIGACGRCGSKDHGIQNCPRMDSVQPKVLVEEPRTCYHCGKAGHFKRECPKLEVEKQAAQRANRSGNGLPPPPKRQAIAPRVYELSEDANDAGNFRAITGTLCIGDVETHTLFDSGATHCFVSSEMVEKGGFKKEPNTEYGMVRAAGGQVMYPSGVVREISVVVNGVNMPTDLIVVQLKKHDVILGMDWLGKYKAHLDCHRGRIQFEREEGMLKFQGIRTTSGSLVISAIQAERMLEKGCEAYIATITTHEVGANAELKDIPIANEFADVFEAVSGLPPDRSDPFTIELETGTTPISKAPYRMAPAEMAELKKQLEELLDKGFIRPSSSPWGAPVLFVKKKDGSFRLCIDYRGLNKVTIKNKYPLPRIDELLDQLGGAKWFSKIDLASGYHQIPIEPSDIRKTAFRTRYGHYEFVVMPFGLTNAPAAFMKMMNSVFREFLDEFVIIFIDDILVYSKDWKTHQNHLRAVLERLREQKLFAKLSKCSFWQRSIGFLGHIVSEQGVSVDPEKIKSIKDWPRPKNATEIRSFLGLAGYYRRFVKGFASMSQPMTRLTGKDTKFQWSEECEKSFSELKAMLTRAPVLVLPEEGEPYMVYTDASITGLGCVLMQKGSVIAYASRQLRKHEGNYPTHDLEMAAVVFALKIWRSYLYGAKVQIFTDHKSLKYIFTQPELNLRQRRWMEFVADYDLDIAYHPGKANQVADALSRRRFDVEAEKNQVDLVNMMGTLHLNALSKDLEPLGLGAADQADLLSRIRLAQEKDEELKIWAKNNKTEYQTSNNGTIVVNGRVCVPNDKGLKGEILKEAHQSKFSIHPGSNKMYRDLKRYYHWVGMKKDVAAWVAKCSTCQLVKAEHQVPSGLVQNLPMPEWKWDHVTMDFVTGLPTGIRSKHNAVWVVVDRLTKSAHFIAISETDGAEDIAARYIEEIVRLHGVPVSIVSDRDTRFTSHFWKAFQKALGTRVNLSTAYHPQTDGQSERTIQTLEDMLRACVLDWGGNWEKYLRLVEFAYNNSYQASIGMSPYEALYGRACRTPLCWTPVGERMLFGPKIMDETTEKMKFLKIKLKEAQDRQKSYADKRRKELEFQVGDLVYLKAVTYKGKGRFSTRKKLSPRYVGPYKVIERVGAVAYKLKLPPKLDAFHKVFHVSQLRKCLSEHEERVEDVPSELKENLTDRRMRLGPRKGEGTRTSLDRSCPSARRRRIINAKLPNQLPYSSTKLEVLPGSSAKLGTVGRLRKSGWVVTDDGYTDGYGPNGRLLENGWGNGFQTNLYKYKERMVIVGRTWLRRERLKAGKMGGNGPKTDPVVQVKENKTDADADVDVEIVEVNLPTNSSMKRGDYLSLLAHVSKLGTKHFTGSSDPIVADEWRTRLKRNFNSTRCPEDYRKDIAIHFLEGDAHNWWLTVEKRKGDQIQTFANFEEEFNKKFFPPEAWDRLECAYLDLIQGNRTVREYDEEFNRLRRYVGRELEDEQSQVRRFIRGLRVEIRNHCLIRTFNSVSELVERAAMIEIGIEEEKLMNREKFPNRSSQPSKSADKKRKWDKVDDTKSGAKRGECLTCGKNHGGICWKAIGACGRCGSKDHGIQNCPRMDSVQPKVLVEEPRTCYHCGKAGHFKRECPKLEVEKQAAQRANRSGNGLPPPPKRQAIAPRVYELSEDANDAGNFRAITGTLCIGDVETHTLFDSGATHCFVSSEMVEKGGFKKEPNTEYGMVRAAGGQVMYPSGVVREISVVVNGVNMPTDLIVVQLKKHDVILGMDWLGKYKAHLDCHRGRIQFEREEGMLKFQGIRTTSGSLVISAIQAERMLEKGCEAYIATITTHEVGANAELKDIPIANEFADVFEAVSGLPPDRSDPFTIELETGTTPISKAPYRMAPAEMAELKKQLEELLDKGFIRPSSSPWGAPVLFVKKKDGSFRLCIDYRGLNKVTIKNKYPLPRIDELLDQLGGAKWFSKIDLASGYHQIPIEPSDIRKTAFRTRYGHYEFVVMPFGLTNAPAAFMKMMNSVFREFLDEFVIIFIDDILVYSKDWKTHQNHLRAVLERLREQKLFAKLSKCSFWQRSIGFLGHIVSEQGVSVDPEKIKSIKDWPRPKNATEIRSFLGLAGYYRRFVKGFASMSQPMTRLTGKDTKFQWSEECEKSFSELKAMLTRVPVLVLPEEGEPYMVYTDASITGLGCVLMQKGSVIAYASRQLRKHEGNYPTHDLEMAAVVFALKIWRSYLYGAKVQIFTDHKSLKYIFTQPELNLRQRRWMEFVADYDLDIAYHPGKANQVADALSRRRFDVEAEKNQVDLVNMMGTLHLNALSKDLEPLGLGAADQADLLSRIRLAQEKDEELKIWAKNNKTEYQTSNNGTIVVNGRVCVPNDKGLKGEILKEAHQSKFSIHPGSNKMYRDLKRYYHWVGMKKDVAAWVAKCSTCQLVKAEHQVPSGLVQNLPMPEWKWDHVTMDFVTGLPTGIRSKHNAVWVVVDRLTKSAHFIAISETDGAEDIAARYIEEIVRLHGVPVSIVSDRDTRFTSHFWKAFQKALGTRVNLSTAYHPQTDGQSERTIQTLEDMLRACVLDWGGNWEKYLRLVEFAYNNSYQASIGMSPYEALYGRACRTPLCWTPVGERMLFGPKIMDETTEKMKFLKIKLKEAQDRQKSYADKRRKELEFQVGDLVYLKAVTYKGKGRFSTRKKLSPRYVGPYKVIERVGAVAYKLKLPPKLDAFHKVFHVSQLRKCLSEHEERVEDVPSELKENLTVEANPIRIVDRMEKGTRRKKISMIKVLWDCGGREETTWETENKMKADFPKWFKEMASSTSCRVAQLSSGNCSTVGRLGGYGRTVGRLRKSGWVVTDDGYTDGYGPNGRLLENGWGNGFQTNLYKYKERMVIVGRTWLRRERLKAGKMGGNGPKTDPVVQVKENKTDADADVDVEIVEVNLPTNSSMKRGDYLSLLAHVSKLGTKHFTGSSDPIVADEWRTRLKRNFNSTRCPEDYRKDIAIHFLEGDAHNWWLTVEKRKGDQIQTFANFEEEFNKKFFPPEAWDRLECAYLDLIQGNRTVREYDEEFNRLRRYVGRELEDEQSQVRRFIRGLRVEIRNHCLIRTFNSVSELVERAAMIEIGIEEEKLMNREKFPNRSSQPSKSADKKRKWDKVDDTKSGAKRGECLTCGKNHGGICWKAIGACGRCGSKDHGIQNCPRMDSVQPKVLVEEPRTCYHCGKAGHFKRECPKLEVEKQAAQRANRSGNGLPPPPKRQAIAPRVYELSEDANDAGNFRAITGTLCIGDVETHTLFDSGATHCFVSSEMVEKGGFKKEPNTEYGMVRAAGGQVMYPSGVVREISVVVNGVNMPTDLIVVQLKKHDVILGMDWLGKYKAHLDCHRGRIQFEREEGMLKFQGIRTTSGSLVISAIQAERMLEKGCEAYIATITTHEVGANAELKDIPIANEFADVFEAVSGLPPDRSDPFTIELETGTTPISKAPYRMAPAEMAELKKQLEELLDKGFIRPSSSPWGAPVLFVKKKDGSFRLCIDYRGLNKVTIKNKYPLPRIDELLDQLGGAKWFSKIDLASGYHQIPIEPSDIRKTAFRTRYGHYEFVVMPFGLTNAPAAFMKMMNSVFREFLDEFVIIFIDDILVYSKDWKTHQNHLRAVLERLREQKLFAKLSKCSFWQRSIGFLGHIVSEQGVSVDPEKIKSIKDWPRPKNATEIRSFLGLAGYYRRFVKGFASMSQPMTRLTGKDTKFQWSEECEKSFSELKAMLTRVPVLVLPEEGEPYMVYTDASITGLGCVLMQKGSVIAYASRQLRKHEGNYPTHDLEMAAVVFALKIWRSYLYGAKVQIFTDHKSLKYIFTQPELNLRQRRWMEFVADYDLDIAYHPGKANQVADALSRRRFDVEAEKNQVDLVNMMGTLHLNALSKDLEPLGLGAADQADLLSRIRLAQEKDEELKIWAKNNKTEYQTSNNGTIVVNGRVCVPNDKGLKGEILKEAHQSKFSIHPGSNKMYRDLKRYYHWVGMKKDVAAWVAKCSTCQLVKAEHQVPSGLVQNLPMPEWKWDHVTMDFVTGLPTGIRSKHNAVWVVVDRLTKSAHFIAISETDGAEDIAARYIEEIVRLHGVPVSIVSDRDTRFTSHFWKAFQKALGTRVNLSTAYHPQTDGQSERTIQTLEDMLRACVLDWGGNWEKYLRLVEFAYNNSYQASIGMSPYEALYGRACRTPLCWTPVGERMLFGPKIMDETTEKMKFLKIKLKEAQDRQKSYADKRRKELEFQVGDLVYLKAVTYKGKGRFSTRKKLSPRYVGPYKVIERVGAVAYKLKLPPKLDAFHKVFHVSQLRKCLSEHEERVEDVPSELKENLTVEANPIRIVDRMEKGTRRKKISMIKVLWDCGGREETTWETENKMKADFPKWFKEMGKDQLESDSGTNPIQGGETCNARDPQ</sequence>
<dbReference type="InterPro" id="IPR056924">
    <property type="entry name" value="SH3_Tf2-1"/>
</dbReference>
<keyword evidence="1" id="KW-0645">Protease</keyword>
<dbReference type="Pfam" id="PF24626">
    <property type="entry name" value="SH3_Tf2-1"/>
    <property type="match status" value="3"/>
</dbReference>
<keyword evidence="10" id="KW-0229">DNA integration</keyword>
<keyword evidence="2" id="KW-0808">Transferase</keyword>
<dbReference type="FunFam" id="3.30.70.270:FF:000020">
    <property type="entry name" value="Transposon Tf2-6 polyprotein-like Protein"/>
    <property type="match status" value="3"/>
</dbReference>
<dbReference type="PANTHER" id="PTHR37984">
    <property type="entry name" value="PROTEIN CBG26694"/>
    <property type="match status" value="1"/>
</dbReference>
<keyword evidence="13" id="KW-0238">DNA-binding</keyword>
<gene>
    <name evidence="21" type="ORF">ISN44_As13g008720</name>
</gene>
<dbReference type="GO" id="GO:0006310">
    <property type="term" value="P:DNA recombination"/>
    <property type="evidence" value="ECO:0007669"/>
    <property type="project" value="UniProtKB-KW"/>
</dbReference>
<proteinExistence type="predicted"/>
<evidence type="ECO:0000256" key="7">
    <source>
        <dbReference type="ARBA" id="ARBA00022759"/>
    </source>
</evidence>
<evidence type="ECO:0000259" key="18">
    <source>
        <dbReference type="PROSITE" id="PS50158"/>
    </source>
</evidence>
<evidence type="ECO:0000256" key="10">
    <source>
        <dbReference type="ARBA" id="ARBA00022908"/>
    </source>
</evidence>
<dbReference type="Pfam" id="PF00078">
    <property type="entry name" value="RVT_1"/>
    <property type="match status" value="3"/>
</dbReference>
<dbReference type="FunFam" id="3.30.420.10:FF:000032">
    <property type="entry name" value="Retrovirus-related Pol polyprotein from transposon 297-like Protein"/>
    <property type="match status" value="3"/>
</dbReference>
<evidence type="ECO:0000256" key="12">
    <source>
        <dbReference type="ARBA" id="ARBA00022932"/>
    </source>
</evidence>
<feature type="domain" description="Integrase catalytic" evidence="20">
    <location>
        <begin position="2938"/>
        <end position="3104"/>
    </location>
</feature>
<dbReference type="EMBL" id="JAEFBJ010000013">
    <property type="protein sequence ID" value="KAG7536945.1"/>
    <property type="molecule type" value="Genomic_DNA"/>
</dbReference>
<evidence type="ECO:0000256" key="3">
    <source>
        <dbReference type="ARBA" id="ARBA00022695"/>
    </source>
</evidence>
<feature type="region of interest" description="Disordered" evidence="17">
    <location>
        <begin position="3617"/>
        <end position="3645"/>
    </location>
</feature>
<dbReference type="GO" id="GO:0006508">
    <property type="term" value="P:proteolysis"/>
    <property type="evidence" value="ECO:0007669"/>
    <property type="project" value="UniProtKB-KW"/>
</dbReference>
<dbReference type="InterPro" id="IPR000477">
    <property type="entry name" value="RT_dom"/>
</dbReference>
<feature type="domain" description="CCHC-type" evidence="18">
    <location>
        <begin position="3700"/>
        <end position="3715"/>
    </location>
</feature>
<feature type="coiled-coil region" evidence="16">
    <location>
        <begin position="3125"/>
        <end position="3152"/>
    </location>
</feature>
<dbReference type="InterPro" id="IPR041373">
    <property type="entry name" value="RT_RNaseH"/>
</dbReference>
<dbReference type="InterPro" id="IPR041588">
    <property type="entry name" value="Integrase_H2C2"/>
</dbReference>
<dbReference type="PROSITE" id="PS50994">
    <property type="entry name" value="INTEGRASE"/>
    <property type="match status" value="3"/>
</dbReference>
<dbReference type="CDD" id="cd09274">
    <property type="entry name" value="RNase_HI_RT_Ty3"/>
    <property type="match status" value="3"/>
</dbReference>
<feature type="coiled-coil region" evidence="16">
    <location>
        <begin position="4709"/>
        <end position="4736"/>
    </location>
</feature>
<keyword evidence="8" id="KW-0378">Hydrolase</keyword>
<feature type="coiled-coil region" evidence="16">
    <location>
        <begin position="1566"/>
        <end position="1593"/>
    </location>
</feature>
<evidence type="ECO:0000313" key="21">
    <source>
        <dbReference type="EMBL" id="KAG7536945.1"/>
    </source>
</evidence>
<evidence type="ECO:0000256" key="17">
    <source>
        <dbReference type="SAM" id="MobiDB-lite"/>
    </source>
</evidence>
<dbReference type="Pfam" id="PF17921">
    <property type="entry name" value="Integrase_H2C2"/>
    <property type="match status" value="3"/>
</dbReference>
<name>A0A8T1XRM3_ARASU</name>
<dbReference type="GO" id="GO:0004519">
    <property type="term" value="F:endonuclease activity"/>
    <property type="evidence" value="ECO:0007669"/>
    <property type="project" value="UniProtKB-KW"/>
</dbReference>
<dbReference type="FunFam" id="3.10.10.10:FF:000007">
    <property type="entry name" value="Retrovirus-related Pol polyprotein from transposon 17.6-like Protein"/>
    <property type="match status" value="3"/>
</dbReference>
<dbReference type="GO" id="GO:0015074">
    <property type="term" value="P:DNA integration"/>
    <property type="evidence" value="ECO:0007669"/>
    <property type="project" value="UniProtKB-KW"/>
</dbReference>
<keyword evidence="12" id="KW-0239">DNA-directed DNA polymerase</keyword>
<organism evidence="21 22">
    <name type="scientific">Arabidopsis suecica</name>
    <name type="common">Swedish thale-cress</name>
    <name type="synonym">Cardaminopsis suecica</name>
    <dbReference type="NCBI Taxonomy" id="45249"/>
    <lineage>
        <taxon>Eukaryota</taxon>
        <taxon>Viridiplantae</taxon>
        <taxon>Streptophyta</taxon>
        <taxon>Embryophyta</taxon>
        <taxon>Tracheophyta</taxon>
        <taxon>Spermatophyta</taxon>
        <taxon>Magnoliopsida</taxon>
        <taxon>eudicotyledons</taxon>
        <taxon>Gunneridae</taxon>
        <taxon>Pentapetalae</taxon>
        <taxon>rosids</taxon>
        <taxon>malvids</taxon>
        <taxon>Brassicales</taxon>
        <taxon>Brassicaceae</taxon>
        <taxon>Camelineae</taxon>
        <taxon>Arabidopsis</taxon>
    </lineage>
</organism>
<dbReference type="PANTHER" id="PTHR37984:SF5">
    <property type="entry name" value="PROTEIN NYNRIN-LIKE"/>
    <property type="match status" value="1"/>
</dbReference>
<keyword evidence="5" id="KW-0479">Metal-binding</keyword>
<comment type="caution">
    <text evidence="21">The sequence shown here is derived from an EMBL/GenBank/DDBJ whole genome shotgun (WGS) entry which is preliminary data.</text>
</comment>
<feature type="domain" description="CCHC-type" evidence="18">
    <location>
        <begin position="557"/>
        <end position="572"/>
    </location>
</feature>
<keyword evidence="14" id="KW-0233">DNA recombination</keyword>
<dbReference type="Pfam" id="PF03732">
    <property type="entry name" value="Retrotrans_gag"/>
    <property type="match status" value="3"/>
</dbReference>
<keyword evidence="11" id="KW-0695">RNA-directed DNA polymerase</keyword>
<feature type="region of interest" description="Disordered" evidence="17">
    <location>
        <begin position="181"/>
        <end position="232"/>
    </location>
</feature>
<evidence type="ECO:0000256" key="5">
    <source>
        <dbReference type="ARBA" id="ARBA00022723"/>
    </source>
</evidence>
<evidence type="ECO:0000256" key="13">
    <source>
        <dbReference type="ARBA" id="ARBA00023125"/>
    </source>
</evidence>
<evidence type="ECO:0000256" key="14">
    <source>
        <dbReference type="ARBA" id="ARBA00023172"/>
    </source>
</evidence>
<dbReference type="Pfam" id="PF08284">
    <property type="entry name" value="RVP_2"/>
    <property type="match status" value="3"/>
</dbReference>
<dbReference type="PROSITE" id="PS50158">
    <property type="entry name" value="ZF_CCHC"/>
    <property type="match status" value="3"/>
</dbReference>
<keyword evidence="22" id="KW-1185">Reference proteome</keyword>
<dbReference type="PROSITE" id="PS50878">
    <property type="entry name" value="RT_POL"/>
    <property type="match status" value="3"/>
</dbReference>
<feature type="compositionally biased region" description="Polar residues" evidence="17">
    <location>
        <begin position="211"/>
        <end position="221"/>
    </location>
</feature>
<dbReference type="InterPro" id="IPR005162">
    <property type="entry name" value="Retrotrans_gag_dom"/>
</dbReference>
<dbReference type="FunFam" id="3.10.20.370:FF:000001">
    <property type="entry name" value="Retrovirus-related Pol polyprotein from transposon 17.6-like protein"/>
    <property type="match status" value="3"/>
</dbReference>
<feature type="region of interest" description="Disordered" evidence="17">
    <location>
        <begin position="2033"/>
        <end position="2061"/>
    </location>
</feature>
<feature type="compositionally biased region" description="Polar residues" evidence="17">
    <location>
        <begin position="187"/>
        <end position="198"/>
    </location>
</feature>
<keyword evidence="7" id="KW-0255">Endonuclease</keyword>
<keyword evidence="9" id="KW-0460">Magnesium</keyword>
<feature type="domain" description="Reverse transcriptase" evidence="19">
    <location>
        <begin position="3983"/>
        <end position="4162"/>
    </location>
</feature>
<evidence type="ECO:0000259" key="20">
    <source>
        <dbReference type="PROSITE" id="PS50994"/>
    </source>
</evidence>
<protein>
    <submittedName>
        <fullName evidence="21">Aspartic peptidase domain superfamily</fullName>
    </submittedName>
</protein>
<keyword evidence="4" id="KW-0540">Nuclease</keyword>
<evidence type="ECO:0000256" key="8">
    <source>
        <dbReference type="ARBA" id="ARBA00022801"/>
    </source>
</evidence>
<evidence type="ECO:0000256" key="16">
    <source>
        <dbReference type="SAM" id="Coils"/>
    </source>
</evidence>
<feature type="region of interest" description="Disordered" evidence="17">
    <location>
        <begin position="1"/>
        <end position="20"/>
    </location>
</feature>
<accession>A0A8T1XRM3</accession>
<evidence type="ECO:0000256" key="11">
    <source>
        <dbReference type="ARBA" id="ARBA00022918"/>
    </source>
</evidence>
<feature type="domain" description="Integrase catalytic" evidence="20">
    <location>
        <begin position="1379"/>
        <end position="1545"/>
    </location>
</feature>
<keyword evidence="15" id="KW-0863">Zinc-finger</keyword>
<dbReference type="GO" id="GO:0003677">
    <property type="term" value="F:DNA binding"/>
    <property type="evidence" value="ECO:0007669"/>
    <property type="project" value="UniProtKB-KW"/>
</dbReference>
<feature type="region of interest" description="Disordered" evidence="17">
    <location>
        <begin position="474"/>
        <end position="502"/>
    </location>
</feature>
<dbReference type="OrthoDB" id="1742120at2759"/>
<dbReference type="Proteomes" id="UP000694251">
    <property type="component" value="Chromosome 13"/>
</dbReference>
<feature type="region of interest" description="Disordered" evidence="17">
    <location>
        <begin position="4885"/>
        <end position="4911"/>
    </location>
</feature>
<dbReference type="Pfam" id="PF17917">
    <property type="entry name" value="RT_RNaseH"/>
    <property type="match status" value="3"/>
</dbReference>
<dbReference type="GO" id="GO:0008270">
    <property type="term" value="F:zinc ion binding"/>
    <property type="evidence" value="ECO:0007669"/>
    <property type="project" value="UniProtKB-KW"/>
</dbReference>
<evidence type="ECO:0000256" key="2">
    <source>
        <dbReference type="ARBA" id="ARBA00022679"/>
    </source>
</evidence>
<dbReference type="GO" id="GO:0004190">
    <property type="term" value="F:aspartic-type endopeptidase activity"/>
    <property type="evidence" value="ECO:0007669"/>
    <property type="project" value="UniProtKB-KW"/>
</dbReference>
<evidence type="ECO:0000256" key="6">
    <source>
        <dbReference type="ARBA" id="ARBA00022750"/>
    </source>
</evidence>
<dbReference type="CDD" id="cd00303">
    <property type="entry name" value="retropepsin_like"/>
    <property type="match status" value="3"/>
</dbReference>
<feature type="domain" description="Integrase catalytic" evidence="20">
    <location>
        <begin position="4522"/>
        <end position="4688"/>
    </location>
</feature>
<feature type="compositionally biased region" description="Basic and acidic residues" evidence="17">
    <location>
        <begin position="1"/>
        <end position="10"/>
    </location>
</feature>
<evidence type="ECO:0000256" key="1">
    <source>
        <dbReference type="ARBA" id="ARBA00022670"/>
    </source>
</evidence>